<proteinExistence type="predicted"/>
<dbReference type="STRING" id="1527.SAMN04489757_11039"/>
<dbReference type="RefSeq" id="WP_091685746.1">
    <property type="nucleotide sequence ID" value="NZ_BAABFM010000061.1"/>
</dbReference>
<evidence type="ECO:0000313" key="1">
    <source>
        <dbReference type="EMBL" id="SFO12962.1"/>
    </source>
</evidence>
<evidence type="ECO:0000313" key="2">
    <source>
        <dbReference type="Proteomes" id="UP000198806"/>
    </source>
</evidence>
<reference evidence="1 2" key="1">
    <citation type="submission" date="2016-10" db="EMBL/GenBank/DDBJ databases">
        <authorList>
            <person name="de Groot N.N."/>
        </authorList>
    </citation>
    <scope>NUCLEOTIDE SEQUENCE [LARGE SCALE GENOMIC DNA]</scope>
    <source>
        <strain evidence="1 2">DSM 1283</strain>
    </source>
</reference>
<protein>
    <submittedName>
        <fullName evidence="1">Uncharacterized protein</fullName>
    </submittedName>
</protein>
<gene>
    <name evidence="1" type="ORF">SAMN04489757_11039</name>
</gene>
<keyword evidence="2" id="KW-1185">Reference proteome</keyword>
<sequence>MNNEVITIQDCLDMYEKKNRVTVLRNGQVVSFSREKKSSPEPPFQSEHITNYYKTIIARNQKENKMAVGISVSD</sequence>
<dbReference type="Proteomes" id="UP000198806">
    <property type="component" value="Unassembled WGS sequence"/>
</dbReference>
<name>A0A1I5EN63_9FIRM</name>
<dbReference type="EMBL" id="FOWD01000010">
    <property type="protein sequence ID" value="SFO12962.1"/>
    <property type="molecule type" value="Genomic_DNA"/>
</dbReference>
<accession>A0A1I5EN63</accession>
<organism evidence="1 2">
    <name type="scientific">Anaerocolumna aminovalerica</name>
    <dbReference type="NCBI Taxonomy" id="1527"/>
    <lineage>
        <taxon>Bacteria</taxon>
        <taxon>Bacillati</taxon>
        <taxon>Bacillota</taxon>
        <taxon>Clostridia</taxon>
        <taxon>Lachnospirales</taxon>
        <taxon>Lachnospiraceae</taxon>
        <taxon>Anaerocolumna</taxon>
    </lineage>
</organism>
<dbReference type="OrthoDB" id="9992987at2"/>
<dbReference type="AlphaFoldDB" id="A0A1I5EN63"/>